<dbReference type="Gramene" id="EME32408">
    <property type="protein sequence ID" value="EME32408"/>
    <property type="gene ID" value="Gasu_04950"/>
</dbReference>
<keyword evidence="1" id="KW-0479">Metal-binding</keyword>
<gene>
    <name evidence="4" type="ORF">Gasu_04950</name>
</gene>
<dbReference type="GO" id="GO:0008270">
    <property type="term" value="F:zinc ion binding"/>
    <property type="evidence" value="ECO:0007669"/>
    <property type="project" value="UniProtKB-KW"/>
</dbReference>
<feature type="domain" description="C3H1-type" evidence="3">
    <location>
        <begin position="258"/>
        <end position="286"/>
    </location>
</feature>
<keyword evidence="1" id="KW-0862">Zinc</keyword>
<keyword evidence="1" id="KW-0863">Zinc-finger</keyword>
<dbReference type="OrthoDB" id="3247158at2759"/>
<feature type="region of interest" description="Disordered" evidence="2">
    <location>
        <begin position="1"/>
        <end position="22"/>
    </location>
</feature>
<dbReference type="EMBL" id="KB454486">
    <property type="protein sequence ID" value="EME32408.1"/>
    <property type="molecule type" value="Genomic_DNA"/>
</dbReference>
<dbReference type="PROSITE" id="PS50103">
    <property type="entry name" value="ZF_C3H1"/>
    <property type="match status" value="3"/>
</dbReference>
<accession>M2Y8M4</accession>
<dbReference type="STRING" id="130081.M2Y8M4"/>
<keyword evidence="6" id="KW-1185">Reference proteome</keyword>
<organism evidence="4 6">
    <name type="scientific">Galdieria sulphuraria</name>
    <name type="common">Red alga</name>
    <dbReference type="NCBI Taxonomy" id="130081"/>
    <lineage>
        <taxon>Eukaryota</taxon>
        <taxon>Rhodophyta</taxon>
        <taxon>Bangiophyceae</taxon>
        <taxon>Galdieriales</taxon>
        <taxon>Galdieriaceae</taxon>
        <taxon>Galdieria</taxon>
    </lineage>
</organism>
<dbReference type="GeneID" id="17090992"/>
<evidence type="ECO:0000313" key="6">
    <source>
        <dbReference type="Proteomes" id="UP000030680"/>
    </source>
</evidence>
<feature type="zinc finger region" description="C3H1-type" evidence="1">
    <location>
        <begin position="231"/>
        <end position="257"/>
    </location>
</feature>
<feature type="zinc finger region" description="C3H1-type" evidence="1">
    <location>
        <begin position="178"/>
        <end position="205"/>
    </location>
</feature>
<dbReference type="GO" id="GO:0005634">
    <property type="term" value="C:nucleus"/>
    <property type="evidence" value="ECO:0007669"/>
    <property type="project" value="TreeGrafter"/>
</dbReference>
<dbReference type="SMART" id="SM00356">
    <property type="entry name" value="ZnF_C3H1"/>
    <property type="match status" value="5"/>
</dbReference>
<dbReference type="Proteomes" id="UP000030680">
    <property type="component" value="Unassembled WGS sequence"/>
</dbReference>
<evidence type="ECO:0000313" key="5">
    <source>
        <dbReference type="EMBL" id="EME32409.1"/>
    </source>
</evidence>
<feature type="domain" description="C3H1-type" evidence="3">
    <location>
        <begin position="178"/>
        <end position="205"/>
    </location>
</feature>
<dbReference type="PANTHER" id="PTHR46156">
    <property type="entry name" value="CCCH ZINGC FINGER"/>
    <property type="match status" value="1"/>
</dbReference>
<evidence type="ECO:0000313" key="4">
    <source>
        <dbReference type="EMBL" id="EME32408.1"/>
    </source>
</evidence>
<feature type="compositionally biased region" description="Basic residues" evidence="2">
    <location>
        <begin position="1"/>
        <end position="16"/>
    </location>
</feature>
<dbReference type="eggNOG" id="KOG1492">
    <property type="taxonomic scope" value="Eukaryota"/>
</dbReference>
<proteinExistence type="predicted"/>
<dbReference type="PANTHER" id="PTHR46156:SF1">
    <property type="entry name" value="ZINC FINGER CCCH DOMAIN-CONTAINING PROTEIN 3"/>
    <property type="match status" value="1"/>
</dbReference>
<dbReference type="AlphaFoldDB" id="M2Y8M4"/>
<evidence type="ECO:0000256" key="1">
    <source>
        <dbReference type="PROSITE-ProRule" id="PRU00723"/>
    </source>
</evidence>
<sequence length="318" mass="36716">MKSFKRPRYSLRRATRHGTGPVPTISRNHVLFRFPVKCQTESNIAQSQKLPSQRSSVNASVIVGNFSEPPKSEYFVKYKYSLYRTGVRQKHSLQTNFFPQSSPVTSHYRSSFIGKDLKHTHSTTFKNKVLVNKVNVQSNSSSAELVNNSEESNKKTKETPLKVAQSGKSYFTYGRNKKLKSELCFFYTRFGLCTDKQCRFIHDPERVFVCRRFISGSCQNPGCKLLHTREENRMPVCLRFLSGLCGKNNCPFVHVNIGKNPEICKDFVFRGFCSQGRLCCRLHTWDCVEFWKTGQCSNFEKCPLRHKLCQFGKREKVP</sequence>
<dbReference type="EMBL" id="KB454486">
    <property type="protein sequence ID" value="EME32409.1"/>
    <property type="molecule type" value="Genomic_DNA"/>
</dbReference>
<feature type="domain" description="C3H1-type" evidence="3">
    <location>
        <begin position="231"/>
        <end position="257"/>
    </location>
</feature>
<dbReference type="RefSeq" id="XP_005708928.1">
    <property type="nucleotide sequence ID" value="XM_005708871.1"/>
</dbReference>
<evidence type="ECO:0000256" key="2">
    <source>
        <dbReference type="SAM" id="MobiDB-lite"/>
    </source>
</evidence>
<dbReference type="Gene3D" id="4.10.1000.10">
    <property type="entry name" value="Zinc finger, CCCH-type"/>
    <property type="match status" value="1"/>
</dbReference>
<dbReference type="Gramene" id="EME32409">
    <property type="protein sequence ID" value="EME32409"/>
    <property type="gene ID" value="Gasu_04950"/>
</dbReference>
<dbReference type="RefSeq" id="XP_005708929.1">
    <property type="nucleotide sequence ID" value="XM_005708872.1"/>
</dbReference>
<name>M2Y8M4_GALSU</name>
<evidence type="ECO:0000259" key="3">
    <source>
        <dbReference type="PROSITE" id="PS50103"/>
    </source>
</evidence>
<reference evidence="6" key="1">
    <citation type="journal article" date="2013" name="Science">
        <title>Gene transfer from bacteria and archaea facilitated evolution of an extremophilic eukaryote.</title>
        <authorList>
            <person name="Schonknecht G."/>
            <person name="Chen W.H."/>
            <person name="Ternes C.M."/>
            <person name="Barbier G.G."/>
            <person name="Shrestha R.P."/>
            <person name="Stanke M."/>
            <person name="Brautigam A."/>
            <person name="Baker B.J."/>
            <person name="Banfield J.F."/>
            <person name="Garavito R.M."/>
            <person name="Carr K."/>
            <person name="Wilkerson C."/>
            <person name="Rensing S.A."/>
            <person name="Gagneul D."/>
            <person name="Dickenson N.E."/>
            <person name="Oesterhelt C."/>
            <person name="Lercher M.J."/>
            <person name="Weber A.P."/>
        </authorList>
    </citation>
    <scope>NUCLEOTIDE SEQUENCE [LARGE SCALE GENOMIC DNA]</scope>
    <source>
        <strain evidence="6">074W</strain>
    </source>
</reference>
<dbReference type="InterPro" id="IPR000571">
    <property type="entry name" value="Znf_CCCH"/>
</dbReference>
<dbReference type="KEGG" id="gsl:Gasu_04950"/>
<protein>
    <submittedName>
        <fullName evidence="5">Zinc finger CCCH-type containing 3 isoform 1</fullName>
    </submittedName>
    <submittedName>
        <fullName evidence="4">Zinc finger CCCH-type containing 3 isoform 2</fullName>
    </submittedName>
</protein>
<reference evidence="4" key="2">
    <citation type="journal article" date="2013" name="Science">
        <title>Gene Transfer from Bacteria and Archaea Facilitated Evolution of an Extremophilic Eukaryote.</title>
        <authorList>
            <person name="Schoenknecht G."/>
            <person name="Chen W.-H."/>
            <person name="Ternes C.M."/>
            <person name="Barbier G.G."/>
            <person name="Shrestha R.P."/>
            <person name="Stanke M."/>
            <person name="Brautigam A."/>
            <person name="Baker B.J."/>
            <person name="Banfield J.F."/>
            <person name="Garavito R.M."/>
            <person name="Carr K."/>
            <person name="Wilkerson C."/>
            <person name="Rensing S.A."/>
            <person name="Gagneul D."/>
            <person name="Dickenson N.E."/>
            <person name="Oesterhelt C."/>
            <person name="Lercher M.J."/>
            <person name="Weber A.P.M."/>
        </authorList>
    </citation>
    <scope>NUCLEOTIDE SEQUENCE</scope>
    <source>
        <strain evidence="4">074W</strain>
    </source>
</reference>
<feature type="zinc finger region" description="C3H1-type" evidence="1">
    <location>
        <begin position="258"/>
        <end position="286"/>
    </location>
</feature>